<accession>A0A284R222</accession>
<protein>
    <submittedName>
        <fullName evidence="1">Uncharacterized protein</fullName>
    </submittedName>
</protein>
<gene>
    <name evidence="1" type="ORF">ARMOST_06113</name>
</gene>
<evidence type="ECO:0000313" key="2">
    <source>
        <dbReference type="Proteomes" id="UP000219338"/>
    </source>
</evidence>
<dbReference type="EMBL" id="FUEG01000004">
    <property type="protein sequence ID" value="SJL02777.1"/>
    <property type="molecule type" value="Genomic_DNA"/>
</dbReference>
<sequence>MNGGIKSRRYADANAAGPGTLAGGSDWVIFTNTRVKNIRSFQEDGHYGRAVEKHMDTFPYGIDELPS</sequence>
<reference evidence="2" key="1">
    <citation type="journal article" date="2017" name="Nat. Ecol. Evol.">
        <title>Genome expansion and lineage-specific genetic innovations in the forest pathogenic fungi Armillaria.</title>
        <authorList>
            <person name="Sipos G."/>
            <person name="Prasanna A.N."/>
            <person name="Walter M.C."/>
            <person name="O'Connor E."/>
            <person name="Balint B."/>
            <person name="Krizsan K."/>
            <person name="Kiss B."/>
            <person name="Hess J."/>
            <person name="Varga T."/>
            <person name="Slot J."/>
            <person name="Riley R."/>
            <person name="Boka B."/>
            <person name="Rigling D."/>
            <person name="Barry K."/>
            <person name="Lee J."/>
            <person name="Mihaltcheva S."/>
            <person name="LaButti K."/>
            <person name="Lipzen A."/>
            <person name="Waldron R."/>
            <person name="Moloney N.M."/>
            <person name="Sperisen C."/>
            <person name="Kredics L."/>
            <person name="Vagvoelgyi C."/>
            <person name="Patrignani A."/>
            <person name="Fitzpatrick D."/>
            <person name="Nagy I."/>
            <person name="Doyle S."/>
            <person name="Anderson J.B."/>
            <person name="Grigoriev I.V."/>
            <person name="Gueldener U."/>
            <person name="Muensterkoetter M."/>
            <person name="Nagy L.G."/>
        </authorList>
    </citation>
    <scope>NUCLEOTIDE SEQUENCE [LARGE SCALE GENOMIC DNA]</scope>
    <source>
        <strain evidence="2">C18/9</strain>
    </source>
</reference>
<keyword evidence="2" id="KW-1185">Reference proteome</keyword>
<evidence type="ECO:0000313" key="1">
    <source>
        <dbReference type="EMBL" id="SJL02777.1"/>
    </source>
</evidence>
<dbReference type="AlphaFoldDB" id="A0A284R222"/>
<organism evidence="1 2">
    <name type="scientific">Armillaria ostoyae</name>
    <name type="common">Armillaria root rot fungus</name>
    <dbReference type="NCBI Taxonomy" id="47428"/>
    <lineage>
        <taxon>Eukaryota</taxon>
        <taxon>Fungi</taxon>
        <taxon>Dikarya</taxon>
        <taxon>Basidiomycota</taxon>
        <taxon>Agaricomycotina</taxon>
        <taxon>Agaricomycetes</taxon>
        <taxon>Agaricomycetidae</taxon>
        <taxon>Agaricales</taxon>
        <taxon>Marasmiineae</taxon>
        <taxon>Physalacriaceae</taxon>
        <taxon>Armillaria</taxon>
    </lineage>
</organism>
<name>A0A284R222_ARMOS</name>
<proteinExistence type="predicted"/>
<dbReference type="Proteomes" id="UP000219338">
    <property type="component" value="Unassembled WGS sequence"/>
</dbReference>